<reference evidence="1 2" key="1">
    <citation type="journal article" date="2006" name="Science">
        <title>The genome of black cottonwood, Populus trichocarpa (Torr. &amp; Gray).</title>
        <authorList>
            <person name="Tuskan G.A."/>
            <person name="Difazio S."/>
            <person name="Jansson S."/>
            <person name="Bohlmann J."/>
            <person name="Grigoriev I."/>
            <person name="Hellsten U."/>
            <person name="Putnam N."/>
            <person name="Ralph S."/>
            <person name="Rombauts S."/>
            <person name="Salamov A."/>
            <person name="Schein J."/>
            <person name="Sterck L."/>
            <person name="Aerts A."/>
            <person name="Bhalerao R.R."/>
            <person name="Bhalerao R.P."/>
            <person name="Blaudez D."/>
            <person name="Boerjan W."/>
            <person name="Brun A."/>
            <person name="Brunner A."/>
            <person name="Busov V."/>
            <person name="Campbell M."/>
            <person name="Carlson J."/>
            <person name="Chalot M."/>
            <person name="Chapman J."/>
            <person name="Chen G.L."/>
            <person name="Cooper D."/>
            <person name="Coutinho P.M."/>
            <person name="Couturier J."/>
            <person name="Covert S."/>
            <person name="Cronk Q."/>
            <person name="Cunningham R."/>
            <person name="Davis J."/>
            <person name="Degroeve S."/>
            <person name="Dejardin A."/>
            <person name="Depamphilis C."/>
            <person name="Detter J."/>
            <person name="Dirks B."/>
            <person name="Dubchak I."/>
            <person name="Duplessis S."/>
            <person name="Ehlting J."/>
            <person name="Ellis B."/>
            <person name="Gendler K."/>
            <person name="Goodstein D."/>
            <person name="Gribskov M."/>
            <person name="Grimwood J."/>
            <person name="Groover A."/>
            <person name="Gunter L."/>
            <person name="Hamberger B."/>
            <person name="Heinze B."/>
            <person name="Helariutta Y."/>
            <person name="Henrissat B."/>
            <person name="Holligan D."/>
            <person name="Holt R."/>
            <person name="Huang W."/>
            <person name="Islam-Faridi N."/>
            <person name="Jones S."/>
            <person name="Jones-Rhoades M."/>
            <person name="Jorgensen R."/>
            <person name="Joshi C."/>
            <person name="Kangasjarvi J."/>
            <person name="Karlsson J."/>
            <person name="Kelleher C."/>
            <person name="Kirkpatrick R."/>
            <person name="Kirst M."/>
            <person name="Kohler A."/>
            <person name="Kalluri U."/>
            <person name="Larimer F."/>
            <person name="Leebens-Mack J."/>
            <person name="Leple J.C."/>
            <person name="Locascio P."/>
            <person name="Lou Y."/>
            <person name="Lucas S."/>
            <person name="Martin F."/>
            <person name="Montanini B."/>
            <person name="Napoli C."/>
            <person name="Nelson D.R."/>
            <person name="Nelson C."/>
            <person name="Nieminen K."/>
            <person name="Nilsson O."/>
            <person name="Pereda V."/>
            <person name="Peter G."/>
            <person name="Philippe R."/>
            <person name="Pilate G."/>
            <person name="Poliakov A."/>
            <person name="Razumovskaya J."/>
            <person name="Richardson P."/>
            <person name="Rinaldi C."/>
            <person name="Ritland K."/>
            <person name="Rouze P."/>
            <person name="Ryaboy D."/>
            <person name="Schmutz J."/>
            <person name="Schrader J."/>
            <person name="Segerman B."/>
            <person name="Shin H."/>
            <person name="Siddiqui A."/>
            <person name="Sterky F."/>
            <person name="Terry A."/>
            <person name="Tsai C.J."/>
            <person name="Uberbacher E."/>
            <person name="Unneberg P."/>
            <person name="Vahala J."/>
            <person name="Wall K."/>
            <person name="Wessler S."/>
            <person name="Yang G."/>
            <person name="Yin T."/>
            <person name="Douglas C."/>
            <person name="Marra M."/>
            <person name="Sandberg G."/>
            <person name="Van de Peer Y."/>
            <person name="Rokhsar D."/>
        </authorList>
    </citation>
    <scope>NUCLEOTIDE SEQUENCE [LARGE SCALE GENOMIC DNA]</scope>
    <source>
        <strain evidence="2">cv. Nisqually</strain>
    </source>
</reference>
<dbReference type="InParanoid" id="A0A2K2BM72"/>
<evidence type="ECO:0000313" key="1">
    <source>
        <dbReference type="EMBL" id="PNT50879.1"/>
    </source>
</evidence>
<dbReference type="Proteomes" id="UP000006729">
    <property type="component" value="Chromosome 2"/>
</dbReference>
<evidence type="ECO:0000313" key="2">
    <source>
        <dbReference type="Proteomes" id="UP000006729"/>
    </source>
</evidence>
<name>A0A2K2BM72_POPTR</name>
<accession>A0A2K2BM72</accession>
<dbReference type="EMBL" id="CM009291">
    <property type="protein sequence ID" value="PNT50879.1"/>
    <property type="molecule type" value="Genomic_DNA"/>
</dbReference>
<organism evidence="1 2">
    <name type="scientific">Populus trichocarpa</name>
    <name type="common">Western balsam poplar</name>
    <name type="synonym">Populus balsamifera subsp. trichocarpa</name>
    <dbReference type="NCBI Taxonomy" id="3694"/>
    <lineage>
        <taxon>Eukaryota</taxon>
        <taxon>Viridiplantae</taxon>
        <taxon>Streptophyta</taxon>
        <taxon>Embryophyta</taxon>
        <taxon>Tracheophyta</taxon>
        <taxon>Spermatophyta</taxon>
        <taxon>Magnoliopsida</taxon>
        <taxon>eudicotyledons</taxon>
        <taxon>Gunneridae</taxon>
        <taxon>Pentapetalae</taxon>
        <taxon>rosids</taxon>
        <taxon>fabids</taxon>
        <taxon>Malpighiales</taxon>
        <taxon>Salicaceae</taxon>
        <taxon>Saliceae</taxon>
        <taxon>Populus</taxon>
    </lineage>
</organism>
<keyword evidence="2" id="KW-1185">Reference proteome</keyword>
<gene>
    <name evidence="1" type="ORF">POPTR_002G211700</name>
</gene>
<protein>
    <submittedName>
        <fullName evidence="1">Uncharacterized protein</fullName>
    </submittedName>
</protein>
<dbReference type="AlphaFoldDB" id="A0A2K2BM72"/>
<proteinExistence type="predicted"/>
<sequence length="73" mass="8147">MREGREAKIKFKLGSFGLGQSSSILVLFSGRYLQEYVYVLLTLPGVSGNSNRAIKIGYLKVKKNRTHEIGNLT</sequence>